<dbReference type="GO" id="GO:0000976">
    <property type="term" value="F:transcription cis-regulatory region binding"/>
    <property type="evidence" value="ECO:0007669"/>
    <property type="project" value="TreeGrafter"/>
</dbReference>
<evidence type="ECO:0000313" key="6">
    <source>
        <dbReference type="Proteomes" id="UP000247973"/>
    </source>
</evidence>
<name>A0A2V3PRW6_9BACT</name>
<keyword evidence="2" id="KW-0238">DNA-binding</keyword>
<dbReference type="RefSeq" id="WP_110310460.1">
    <property type="nucleotide sequence ID" value="NZ_QICL01000009.1"/>
</dbReference>
<dbReference type="Pfam" id="PF00532">
    <property type="entry name" value="Peripla_BP_1"/>
    <property type="match status" value="1"/>
</dbReference>
<comment type="caution">
    <text evidence="5">The sequence shown here is derived from an EMBL/GenBank/DDBJ whole genome shotgun (WGS) entry which is preliminary data.</text>
</comment>
<dbReference type="PROSITE" id="PS50932">
    <property type="entry name" value="HTH_LACI_2"/>
    <property type="match status" value="1"/>
</dbReference>
<accession>A0A2V3PRW6</accession>
<dbReference type="AlphaFoldDB" id="A0A2V3PRW6"/>
<evidence type="ECO:0000256" key="2">
    <source>
        <dbReference type="ARBA" id="ARBA00023125"/>
    </source>
</evidence>
<dbReference type="Pfam" id="PF00356">
    <property type="entry name" value="LacI"/>
    <property type="match status" value="1"/>
</dbReference>
<dbReference type="GO" id="GO:0003700">
    <property type="term" value="F:DNA-binding transcription factor activity"/>
    <property type="evidence" value="ECO:0007669"/>
    <property type="project" value="TreeGrafter"/>
</dbReference>
<gene>
    <name evidence="5" type="ORF">CLV62_10969</name>
</gene>
<dbReference type="EMBL" id="QICL01000009">
    <property type="protein sequence ID" value="PXV64743.1"/>
    <property type="molecule type" value="Genomic_DNA"/>
</dbReference>
<keyword evidence="1" id="KW-0805">Transcription regulation</keyword>
<dbReference type="InterPro" id="IPR028082">
    <property type="entry name" value="Peripla_BP_I"/>
</dbReference>
<dbReference type="OrthoDB" id="9803256at2"/>
<evidence type="ECO:0000313" key="5">
    <source>
        <dbReference type="EMBL" id="PXV64743.1"/>
    </source>
</evidence>
<sequence>MARVSIKDIAIALGVSNATVSLVINGKEKEGRVGFEMAEKIRAKAKELNYEPNNLARSLRIGRSETIGLIVADISNIFFATLAFHIQEYAEKLGYTIVITNTNEDTSKMEKMIQTLQSRQVDGFIIVPTENGEEYIAKLVKSKIPVVLLDRCFPAIETSHVMIDNHQTSYLATRHLIALGCKKIALLTYKNKLHHMAERKRGYVEAVQNANIFDAGLIKEVNYENITEDTNNAINDLLKIKDLDGIFFSTDSVCVAGIKYMQETDKNIFKKVNLMSFDRNEIFDFVNYDVPYMMQPLPEMGRRAIDILVNKIVNKSNTSEKIELQASLHS</sequence>
<dbReference type="SMART" id="SM00354">
    <property type="entry name" value="HTH_LACI"/>
    <property type="match status" value="1"/>
</dbReference>
<dbReference type="Proteomes" id="UP000247973">
    <property type="component" value="Unassembled WGS sequence"/>
</dbReference>
<dbReference type="InterPro" id="IPR001761">
    <property type="entry name" value="Peripla_BP/Lac1_sug-bd_dom"/>
</dbReference>
<keyword evidence="6" id="KW-1185">Reference proteome</keyword>
<dbReference type="Gene3D" id="3.40.50.2300">
    <property type="match status" value="2"/>
</dbReference>
<dbReference type="SUPFAM" id="SSF47413">
    <property type="entry name" value="lambda repressor-like DNA-binding domains"/>
    <property type="match status" value="1"/>
</dbReference>
<dbReference type="InterPro" id="IPR010982">
    <property type="entry name" value="Lambda_DNA-bd_dom_sf"/>
</dbReference>
<dbReference type="Gene3D" id="1.10.260.40">
    <property type="entry name" value="lambda repressor-like DNA-binding domains"/>
    <property type="match status" value="1"/>
</dbReference>
<dbReference type="PANTHER" id="PTHR30146">
    <property type="entry name" value="LACI-RELATED TRANSCRIPTIONAL REPRESSOR"/>
    <property type="match status" value="1"/>
</dbReference>
<evidence type="ECO:0000259" key="4">
    <source>
        <dbReference type="PROSITE" id="PS50932"/>
    </source>
</evidence>
<dbReference type="SUPFAM" id="SSF53822">
    <property type="entry name" value="Periplasmic binding protein-like I"/>
    <property type="match status" value="1"/>
</dbReference>
<dbReference type="PANTHER" id="PTHR30146:SF109">
    <property type="entry name" value="HTH-TYPE TRANSCRIPTIONAL REGULATOR GALS"/>
    <property type="match status" value="1"/>
</dbReference>
<evidence type="ECO:0000256" key="1">
    <source>
        <dbReference type="ARBA" id="ARBA00023015"/>
    </source>
</evidence>
<dbReference type="CDD" id="cd01392">
    <property type="entry name" value="HTH_LacI"/>
    <property type="match status" value="1"/>
</dbReference>
<dbReference type="InterPro" id="IPR000843">
    <property type="entry name" value="HTH_LacI"/>
</dbReference>
<keyword evidence="3" id="KW-0804">Transcription</keyword>
<proteinExistence type="predicted"/>
<organism evidence="5 6">
    <name type="scientific">Dysgonomonas alginatilytica</name>
    <dbReference type="NCBI Taxonomy" id="1605892"/>
    <lineage>
        <taxon>Bacteria</taxon>
        <taxon>Pseudomonadati</taxon>
        <taxon>Bacteroidota</taxon>
        <taxon>Bacteroidia</taxon>
        <taxon>Bacteroidales</taxon>
        <taxon>Dysgonomonadaceae</taxon>
        <taxon>Dysgonomonas</taxon>
    </lineage>
</organism>
<protein>
    <submittedName>
        <fullName evidence="5">LacI family transcriptional regulator</fullName>
    </submittedName>
</protein>
<feature type="domain" description="HTH lacI-type" evidence="4">
    <location>
        <begin position="4"/>
        <end position="61"/>
    </location>
</feature>
<evidence type="ECO:0000256" key="3">
    <source>
        <dbReference type="ARBA" id="ARBA00023163"/>
    </source>
</evidence>
<reference evidence="5 6" key="1">
    <citation type="submission" date="2018-03" db="EMBL/GenBank/DDBJ databases">
        <title>Genomic Encyclopedia of Archaeal and Bacterial Type Strains, Phase II (KMG-II): from individual species to whole genera.</title>
        <authorList>
            <person name="Goeker M."/>
        </authorList>
    </citation>
    <scope>NUCLEOTIDE SEQUENCE [LARGE SCALE GENOMIC DNA]</scope>
    <source>
        <strain evidence="5 6">DSM 100214</strain>
    </source>
</reference>